<feature type="transmembrane region" description="Helical" evidence="9">
    <location>
        <begin position="394"/>
        <end position="411"/>
    </location>
</feature>
<name>A0A0R1ELA6_LACZE</name>
<evidence type="ECO:0000256" key="1">
    <source>
        <dbReference type="ARBA" id="ARBA00004651"/>
    </source>
</evidence>
<evidence type="ECO:0000256" key="5">
    <source>
        <dbReference type="ARBA" id="ARBA00022683"/>
    </source>
</evidence>
<evidence type="ECO:0000256" key="3">
    <source>
        <dbReference type="ARBA" id="ARBA00022475"/>
    </source>
</evidence>
<comment type="caution">
    <text evidence="11">The sequence shown here is derived from an EMBL/GenBank/DDBJ whole genome shotgun (WGS) entry which is preliminary data.</text>
</comment>
<feature type="transmembrane region" description="Helical" evidence="9">
    <location>
        <begin position="134"/>
        <end position="160"/>
    </location>
</feature>
<dbReference type="Proteomes" id="UP000051984">
    <property type="component" value="Unassembled WGS sequence"/>
</dbReference>
<comment type="subcellular location">
    <subcellularLocation>
        <location evidence="1">Cell membrane</location>
        <topology evidence="1">Multi-pass membrane protein</topology>
    </subcellularLocation>
</comment>
<dbReference type="PIRSF" id="PIRSF006304">
    <property type="entry name" value="GatC"/>
    <property type="match status" value="1"/>
</dbReference>
<feature type="transmembrane region" description="Helical" evidence="9">
    <location>
        <begin position="218"/>
        <end position="241"/>
    </location>
</feature>
<keyword evidence="7 9" id="KW-1133">Transmembrane helix</keyword>
<feature type="transmembrane region" description="Helical" evidence="9">
    <location>
        <begin position="172"/>
        <end position="198"/>
    </location>
</feature>
<sequence>MIAEAIHWFINLGSTVFIPVIIFVLGLCVRLKPSKAFISGITIGIGFIGLNLVVNLLQTSLGPAIKLMVSRYGLSLSIIDLGSGPGGPLAFSSTLGVLVIPIAFGLNLLLIWMGMTKTLNIDVWNLWQPTFIGLLVWGVTGNYLYGILAMIPAFLMQLFLADLTQPMTSKFFGLPGISITHLMALSPVLLAWPLNWLFDRIPGFKKIDASPETIQKRFGILGEPIVIGLIIGIGIGILAGYDVTKTSQLAMEMAAVLKLLPKMISMFMESLTPIAEATQAFTEKHLHGKIVNIGMDAALTVGHPSVAATSFLMIPVALFLAVILPGNKVLPFGDLPLFVFVFTILVAAFKGNIIRSLIGGAIYTIPMLYLSTWLAPLVTKAFKLANYNIGNKGTVSFVSAGLWPNALMVWMSQHFSIFGIGAITVIMLGLLYYLNVVKKYNSTEKEVN</sequence>
<feature type="transmembrane region" description="Helical" evidence="9">
    <location>
        <begin position="360"/>
        <end position="382"/>
    </location>
</feature>
<feature type="transmembrane region" description="Helical" evidence="9">
    <location>
        <begin position="305"/>
        <end position="323"/>
    </location>
</feature>
<evidence type="ECO:0000256" key="9">
    <source>
        <dbReference type="SAM" id="Phobius"/>
    </source>
</evidence>
<keyword evidence="5" id="KW-0598">Phosphotransferase system</keyword>
<reference evidence="11 12" key="1">
    <citation type="journal article" date="2015" name="Genome Announc.">
        <title>Expanding the biotechnology potential of lactobacilli through comparative genomics of 213 strains and associated genera.</title>
        <authorList>
            <person name="Sun Z."/>
            <person name="Harris H.M."/>
            <person name="McCann A."/>
            <person name="Guo C."/>
            <person name="Argimon S."/>
            <person name="Zhang W."/>
            <person name="Yang X."/>
            <person name="Jeffery I.B."/>
            <person name="Cooney J.C."/>
            <person name="Kagawa T.F."/>
            <person name="Liu W."/>
            <person name="Song Y."/>
            <person name="Salvetti E."/>
            <person name="Wrobel A."/>
            <person name="Rasinkangas P."/>
            <person name="Parkhill J."/>
            <person name="Rea M.C."/>
            <person name="O'Sullivan O."/>
            <person name="Ritari J."/>
            <person name="Douillard F.P."/>
            <person name="Paul Ross R."/>
            <person name="Yang R."/>
            <person name="Briner A.E."/>
            <person name="Felis G.E."/>
            <person name="de Vos W.M."/>
            <person name="Barrangou R."/>
            <person name="Klaenhammer T.R."/>
            <person name="Caufield P.W."/>
            <person name="Cui Y."/>
            <person name="Zhang H."/>
            <person name="O'Toole P.W."/>
        </authorList>
    </citation>
    <scope>NUCLEOTIDE SEQUENCE [LARGE SCALE GENOMIC DNA]</scope>
    <source>
        <strain evidence="11 12">DSM 20178</strain>
    </source>
</reference>
<dbReference type="RefSeq" id="WP_010492927.1">
    <property type="nucleotide sequence ID" value="NZ_AZCT01000026.1"/>
</dbReference>
<dbReference type="EMBL" id="AZCT01000026">
    <property type="protein sequence ID" value="KRK10015.1"/>
    <property type="molecule type" value="Genomic_DNA"/>
</dbReference>
<evidence type="ECO:0000256" key="6">
    <source>
        <dbReference type="ARBA" id="ARBA00022692"/>
    </source>
</evidence>
<dbReference type="GO" id="GO:0015577">
    <property type="term" value="F:galactitol transmembrane transporter activity"/>
    <property type="evidence" value="ECO:0007669"/>
    <property type="project" value="InterPro"/>
</dbReference>
<dbReference type="Pfam" id="PF03611">
    <property type="entry name" value="EIIC-GAT"/>
    <property type="match status" value="1"/>
</dbReference>
<keyword evidence="4" id="KW-0762">Sugar transport</keyword>
<evidence type="ECO:0000256" key="8">
    <source>
        <dbReference type="ARBA" id="ARBA00023136"/>
    </source>
</evidence>
<keyword evidence="8 9" id="KW-0472">Membrane</keyword>
<feature type="transmembrane region" description="Helical" evidence="9">
    <location>
        <begin position="6"/>
        <end position="29"/>
    </location>
</feature>
<evidence type="ECO:0000256" key="7">
    <source>
        <dbReference type="ARBA" id="ARBA00022989"/>
    </source>
</evidence>
<evidence type="ECO:0000313" key="11">
    <source>
        <dbReference type="EMBL" id="KRK10015.1"/>
    </source>
</evidence>
<dbReference type="PANTHER" id="PTHR37324:SF2">
    <property type="entry name" value="PTS SYSTEM GALACTITOL-SPECIFIC EIIC COMPONENT"/>
    <property type="match status" value="1"/>
</dbReference>
<dbReference type="GO" id="GO:0005886">
    <property type="term" value="C:plasma membrane"/>
    <property type="evidence" value="ECO:0007669"/>
    <property type="project" value="UniProtKB-SubCell"/>
</dbReference>
<accession>A0A0R1ELA6</accession>
<dbReference type="GO" id="GO:0009401">
    <property type="term" value="P:phosphoenolpyruvate-dependent sugar phosphotransferase system"/>
    <property type="evidence" value="ECO:0007669"/>
    <property type="project" value="UniProtKB-KW"/>
</dbReference>
<evidence type="ECO:0000256" key="2">
    <source>
        <dbReference type="ARBA" id="ARBA00022448"/>
    </source>
</evidence>
<keyword evidence="3" id="KW-1003">Cell membrane</keyword>
<proteinExistence type="predicted"/>
<dbReference type="AlphaFoldDB" id="A0A0R1ELA6"/>
<dbReference type="PATRIC" id="fig|1423816.3.peg.2024"/>
<keyword evidence="6 9" id="KW-0812">Transmembrane</keyword>
<feature type="transmembrane region" description="Helical" evidence="9">
    <location>
        <begin position="89"/>
        <end position="113"/>
    </location>
</feature>
<evidence type="ECO:0000256" key="4">
    <source>
        <dbReference type="ARBA" id="ARBA00022597"/>
    </source>
</evidence>
<dbReference type="InterPro" id="IPR004703">
    <property type="entry name" value="PTS_sugar-sp_permease"/>
</dbReference>
<feature type="transmembrane region" description="Helical" evidence="9">
    <location>
        <begin position="335"/>
        <end position="354"/>
    </location>
</feature>
<protein>
    <submittedName>
        <fullName evidence="11">PTS system Galactitol-specific IIC component</fullName>
    </submittedName>
</protein>
<dbReference type="eggNOG" id="COG3775">
    <property type="taxonomic scope" value="Bacteria"/>
</dbReference>
<feature type="domain" description="PTS EIIC type-2" evidence="10">
    <location>
        <begin position="6"/>
        <end position="440"/>
    </location>
</feature>
<dbReference type="PROSITE" id="PS51104">
    <property type="entry name" value="PTS_EIIC_TYPE_2"/>
    <property type="match status" value="1"/>
</dbReference>
<keyword evidence="2" id="KW-0813">Transport</keyword>
<dbReference type="InterPro" id="IPR013853">
    <property type="entry name" value="EIIC-GAT"/>
</dbReference>
<dbReference type="InterPro" id="IPR013014">
    <property type="entry name" value="PTS_EIIC_2"/>
</dbReference>
<evidence type="ECO:0000313" key="12">
    <source>
        <dbReference type="Proteomes" id="UP000051984"/>
    </source>
</evidence>
<feature type="transmembrane region" description="Helical" evidence="9">
    <location>
        <begin position="36"/>
        <end position="57"/>
    </location>
</feature>
<dbReference type="PANTHER" id="PTHR37324">
    <property type="entry name" value="PTS SYSTEM GALACTITOL-SPECIFIC EIIC COMPONENT"/>
    <property type="match status" value="1"/>
</dbReference>
<feature type="transmembrane region" description="Helical" evidence="9">
    <location>
        <begin position="417"/>
        <end position="435"/>
    </location>
</feature>
<gene>
    <name evidence="11" type="ORF">FD51_GL001949</name>
</gene>
<evidence type="ECO:0000259" key="10">
    <source>
        <dbReference type="PROSITE" id="PS51104"/>
    </source>
</evidence>
<organism evidence="11 12">
    <name type="scientific">Lacticaseibacillus zeae DSM 20178 = KCTC 3804</name>
    <dbReference type="NCBI Taxonomy" id="1423816"/>
    <lineage>
        <taxon>Bacteria</taxon>
        <taxon>Bacillati</taxon>
        <taxon>Bacillota</taxon>
        <taxon>Bacilli</taxon>
        <taxon>Lactobacillales</taxon>
        <taxon>Lactobacillaceae</taxon>
        <taxon>Lacticaseibacillus</taxon>
    </lineage>
</organism>